<feature type="compositionally biased region" description="Low complexity" evidence="1">
    <location>
        <begin position="147"/>
        <end position="158"/>
    </location>
</feature>
<feature type="compositionally biased region" description="Polar residues" evidence="1">
    <location>
        <begin position="1"/>
        <end position="11"/>
    </location>
</feature>
<evidence type="ECO:0000313" key="3">
    <source>
        <dbReference type="Proteomes" id="UP000095751"/>
    </source>
</evidence>
<keyword evidence="3" id="KW-1185">Reference proteome</keyword>
<dbReference type="Proteomes" id="UP000095751">
    <property type="component" value="Unassembled WGS sequence"/>
</dbReference>
<feature type="compositionally biased region" description="Low complexity" evidence="1">
    <location>
        <begin position="195"/>
        <end position="212"/>
    </location>
</feature>
<dbReference type="KEGG" id="fcy:FRACYDRAFT_261697"/>
<dbReference type="AlphaFoldDB" id="A0A1E7FBD3"/>
<feature type="region of interest" description="Disordered" evidence="1">
    <location>
        <begin position="126"/>
        <end position="212"/>
    </location>
</feature>
<dbReference type="InParanoid" id="A0A1E7FBD3"/>
<dbReference type="EMBL" id="KV784359">
    <property type="protein sequence ID" value="OEU15456.1"/>
    <property type="molecule type" value="Genomic_DNA"/>
</dbReference>
<evidence type="ECO:0000313" key="2">
    <source>
        <dbReference type="EMBL" id="OEU15456.1"/>
    </source>
</evidence>
<protein>
    <submittedName>
        <fullName evidence="2">Uncharacterized protein</fullName>
    </submittedName>
</protein>
<sequence length="212" mass="22279">MGCMSSKQGTSAFVHPGNRRQANKPYSPPANQFSNGQATSHFVSYGGGNALVLKQGGVAQPQIGATAATLRKQPEYIQVTLPAGVSSGQTIQVKAPDGRLNEIIIPQGFGPGSTFTVEFADTSTAQAAQAVPVPPQSRHNNNHDDGFASGFNNNNSNFVPQATPASNTGANDYSYYPTATVDAQPVSNSNYSSQPTTTTDNYTPNYTPYVSN</sequence>
<organism evidence="2 3">
    <name type="scientific">Fragilariopsis cylindrus CCMP1102</name>
    <dbReference type="NCBI Taxonomy" id="635003"/>
    <lineage>
        <taxon>Eukaryota</taxon>
        <taxon>Sar</taxon>
        <taxon>Stramenopiles</taxon>
        <taxon>Ochrophyta</taxon>
        <taxon>Bacillariophyta</taxon>
        <taxon>Bacillariophyceae</taxon>
        <taxon>Bacillariophycidae</taxon>
        <taxon>Bacillariales</taxon>
        <taxon>Bacillariaceae</taxon>
        <taxon>Fragilariopsis</taxon>
    </lineage>
</organism>
<accession>A0A1E7FBD3</accession>
<evidence type="ECO:0000256" key="1">
    <source>
        <dbReference type="SAM" id="MobiDB-lite"/>
    </source>
</evidence>
<reference evidence="2 3" key="1">
    <citation type="submission" date="2016-09" db="EMBL/GenBank/DDBJ databases">
        <title>Extensive genetic diversity and differential bi-allelic expression allows diatom success in the polar Southern Ocean.</title>
        <authorList>
            <consortium name="DOE Joint Genome Institute"/>
            <person name="Mock T."/>
            <person name="Otillar R.P."/>
            <person name="Strauss J."/>
            <person name="Dupont C."/>
            <person name="Frickenhaus S."/>
            <person name="Maumus F."/>
            <person name="Mcmullan M."/>
            <person name="Sanges R."/>
            <person name="Schmutz J."/>
            <person name="Toseland A."/>
            <person name="Valas R."/>
            <person name="Veluchamy A."/>
            <person name="Ward B.J."/>
            <person name="Allen A."/>
            <person name="Barry K."/>
            <person name="Falciatore A."/>
            <person name="Ferrante M."/>
            <person name="Fortunato A.E."/>
            <person name="Gloeckner G."/>
            <person name="Gruber A."/>
            <person name="Hipkin R."/>
            <person name="Janech M."/>
            <person name="Kroth P."/>
            <person name="Leese F."/>
            <person name="Lindquist E."/>
            <person name="Lyon B.R."/>
            <person name="Martin J."/>
            <person name="Mayer C."/>
            <person name="Parker M."/>
            <person name="Quesneville H."/>
            <person name="Raymond J."/>
            <person name="Uhlig C."/>
            <person name="Valentin K.U."/>
            <person name="Worden A.Z."/>
            <person name="Armbrust E.V."/>
            <person name="Bowler C."/>
            <person name="Green B."/>
            <person name="Moulton V."/>
            <person name="Van Oosterhout C."/>
            <person name="Grigoriev I."/>
        </authorList>
    </citation>
    <scope>NUCLEOTIDE SEQUENCE [LARGE SCALE GENOMIC DNA]</scope>
    <source>
        <strain evidence="2 3">CCMP1102</strain>
    </source>
</reference>
<name>A0A1E7FBD3_9STRA</name>
<feature type="compositionally biased region" description="Polar residues" evidence="1">
    <location>
        <begin position="29"/>
        <end position="38"/>
    </location>
</feature>
<proteinExistence type="predicted"/>
<feature type="compositionally biased region" description="Polar residues" evidence="1">
    <location>
        <begin position="185"/>
        <end position="194"/>
    </location>
</feature>
<gene>
    <name evidence="2" type="ORF">FRACYDRAFT_261697</name>
</gene>
<feature type="compositionally biased region" description="Polar residues" evidence="1">
    <location>
        <begin position="159"/>
        <end position="171"/>
    </location>
</feature>
<feature type="region of interest" description="Disordered" evidence="1">
    <location>
        <begin position="1"/>
        <end position="38"/>
    </location>
</feature>
<dbReference type="OrthoDB" id="44545at2759"/>